<dbReference type="Proteomes" id="UP000005408">
    <property type="component" value="Unassembled WGS sequence"/>
</dbReference>
<name>A0A8W8MG55_MAGGI</name>
<feature type="chain" id="PRO_5036477178" evidence="1">
    <location>
        <begin position="21"/>
        <end position="168"/>
    </location>
</feature>
<dbReference type="AlphaFoldDB" id="A0A8W8MG55"/>
<evidence type="ECO:0000256" key="1">
    <source>
        <dbReference type="SAM" id="SignalP"/>
    </source>
</evidence>
<sequence>MWFRDLTVLVIAVLVCRGESQSLTRFPPGAFAEPEVFQPEVKFCPRNGMATFVDSPPIDRPSCVPAPGPVLCYLQVMVSGIRPQGTICRNKGYLSGWTRVPPEGGPFYAKCCSSMEYTYSEDRCVTRVRTPEFSGSGLPSYYFPVGGITLSDRIGFSVRYCVFVRRFP</sequence>
<reference evidence="2" key="1">
    <citation type="submission" date="2022-08" db="UniProtKB">
        <authorList>
            <consortium name="EnsemblMetazoa"/>
        </authorList>
    </citation>
    <scope>IDENTIFICATION</scope>
    <source>
        <strain evidence="2">05x7-T-G4-1.051#20</strain>
    </source>
</reference>
<dbReference type="OrthoDB" id="6185509at2759"/>
<evidence type="ECO:0000313" key="2">
    <source>
        <dbReference type="EnsemblMetazoa" id="G32799.1:cds"/>
    </source>
</evidence>
<protein>
    <submittedName>
        <fullName evidence="2">Uncharacterized protein</fullName>
    </submittedName>
</protein>
<evidence type="ECO:0000313" key="3">
    <source>
        <dbReference type="Proteomes" id="UP000005408"/>
    </source>
</evidence>
<organism evidence="2 3">
    <name type="scientific">Magallana gigas</name>
    <name type="common">Pacific oyster</name>
    <name type="synonym">Crassostrea gigas</name>
    <dbReference type="NCBI Taxonomy" id="29159"/>
    <lineage>
        <taxon>Eukaryota</taxon>
        <taxon>Metazoa</taxon>
        <taxon>Spiralia</taxon>
        <taxon>Lophotrochozoa</taxon>
        <taxon>Mollusca</taxon>
        <taxon>Bivalvia</taxon>
        <taxon>Autobranchia</taxon>
        <taxon>Pteriomorphia</taxon>
        <taxon>Ostreida</taxon>
        <taxon>Ostreoidea</taxon>
        <taxon>Ostreidae</taxon>
        <taxon>Magallana</taxon>
    </lineage>
</organism>
<feature type="signal peptide" evidence="1">
    <location>
        <begin position="1"/>
        <end position="20"/>
    </location>
</feature>
<keyword evidence="3" id="KW-1185">Reference proteome</keyword>
<proteinExistence type="predicted"/>
<dbReference type="EnsemblMetazoa" id="G32799.1">
    <property type="protein sequence ID" value="G32799.1:cds"/>
    <property type="gene ID" value="G32799"/>
</dbReference>
<accession>A0A8W8MG55</accession>
<keyword evidence="1" id="KW-0732">Signal</keyword>